<feature type="compositionally biased region" description="Pro residues" evidence="1">
    <location>
        <begin position="217"/>
        <end position="258"/>
    </location>
</feature>
<proteinExistence type="predicted"/>
<feature type="compositionally biased region" description="Basic and acidic residues" evidence="1">
    <location>
        <begin position="1"/>
        <end position="10"/>
    </location>
</feature>
<sequence>MADDTGDRIEAALSGSAPPDREAAELAALARAVSGLRVPGPDRDAMDRMWARFEDRTRRRRGAAAWLLGWAGIGSERRPLVQRLAAGAVLFAAAVGGATAAGVDTTAALRGAGEFVVNAVRNLAPGGSGETGGDAAAPTPTPTGAPATPTAGPTGTPGTGAGAGTTPTPAATAGQGSGPAPGQTAPANPSPVPAAPTPAATATATSTPAPAATPTAAPTPAPTAPPTPAPTLPPTPAVTPPPTPGPTIAPTPPPPSPTPDDDDDDDDDDEDD</sequence>
<evidence type="ECO:0000256" key="1">
    <source>
        <dbReference type="SAM" id="MobiDB-lite"/>
    </source>
</evidence>
<accession>A0ABY7M5M7</accession>
<feature type="compositionally biased region" description="Acidic residues" evidence="1">
    <location>
        <begin position="259"/>
        <end position="272"/>
    </location>
</feature>
<name>A0ABY7M5M7_9CHLR</name>
<gene>
    <name evidence="2" type="ORF">O0235_08965</name>
</gene>
<evidence type="ECO:0008006" key="4">
    <source>
        <dbReference type="Google" id="ProtNLM"/>
    </source>
</evidence>
<feature type="region of interest" description="Disordered" evidence="1">
    <location>
        <begin position="1"/>
        <end position="20"/>
    </location>
</feature>
<evidence type="ECO:0000313" key="3">
    <source>
        <dbReference type="Proteomes" id="UP001212803"/>
    </source>
</evidence>
<feature type="compositionally biased region" description="Low complexity" evidence="1">
    <location>
        <begin position="133"/>
        <end position="154"/>
    </location>
</feature>
<organism evidence="2 3">
    <name type="scientific">Tepidiforma flava</name>
    <dbReference type="NCBI Taxonomy" id="3004094"/>
    <lineage>
        <taxon>Bacteria</taxon>
        <taxon>Bacillati</taxon>
        <taxon>Chloroflexota</taxon>
        <taxon>Tepidiformia</taxon>
        <taxon>Tepidiformales</taxon>
        <taxon>Tepidiformaceae</taxon>
        <taxon>Tepidiforma</taxon>
    </lineage>
</organism>
<evidence type="ECO:0000313" key="2">
    <source>
        <dbReference type="EMBL" id="WBL34923.1"/>
    </source>
</evidence>
<dbReference type="Proteomes" id="UP001212803">
    <property type="component" value="Chromosome"/>
</dbReference>
<dbReference type="RefSeq" id="WP_270055451.1">
    <property type="nucleotide sequence ID" value="NZ_CP115149.1"/>
</dbReference>
<protein>
    <recommendedName>
        <fullName evidence="4">DUF3618 domain-containing protein</fullName>
    </recommendedName>
</protein>
<feature type="region of interest" description="Disordered" evidence="1">
    <location>
        <begin position="126"/>
        <end position="272"/>
    </location>
</feature>
<feature type="compositionally biased region" description="Low complexity" evidence="1">
    <location>
        <begin position="197"/>
        <end position="216"/>
    </location>
</feature>
<reference evidence="2 3" key="1">
    <citation type="journal article" date="2023" name="ISME J.">
        <title>Thermophilic Dehalococcoidia with unusual traits shed light on an unexpected past.</title>
        <authorList>
            <person name="Palmer M."/>
            <person name="Covington J.K."/>
            <person name="Zhou E.M."/>
            <person name="Thomas S.C."/>
            <person name="Habib N."/>
            <person name="Seymour C.O."/>
            <person name="Lai D."/>
            <person name="Johnston J."/>
            <person name="Hashimi A."/>
            <person name="Jiao J.Y."/>
            <person name="Muok A.R."/>
            <person name="Liu L."/>
            <person name="Xian W.D."/>
            <person name="Zhi X.Y."/>
            <person name="Li M.M."/>
            <person name="Silva L.P."/>
            <person name="Bowen B.P."/>
            <person name="Louie K."/>
            <person name="Briegel A."/>
            <person name="Pett-Ridge J."/>
            <person name="Weber P.K."/>
            <person name="Tocheva E.I."/>
            <person name="Woyke T."/>
            <person name="Northen T.R."/>
            <person name="Mayali X."/>
            <person name="Li W.J."/>
            <person name="Hedlund B.P."/>
        </authorList>
    </citation>
    <scope>NUCLEOTIDE SEQUENCE [LARGE SCALE GENOMIC DNA]</scope>
    <source>
        <strain evidence="2 3">YIM 72310</strain>
    </source>
</reference>
<keyword evidence="3" id="KW-1185">Reference proteome</keyword>
<feature type="compositionally biased region" description="Low complexity" evidence="1">
    <location>
        <begin position="164"/>
        <end position="187"/>
    </location>
</feature>
<dbReference type="EMBL" id="CP115149">
    <property type="protein sequence ID" value="WBL34923.1"/>
    <property type="molecule type" value="Genomic_DNA"/>
</dbReference>